<keyword evidence="2 8" id="KW-0418">Kinase</keyword>
<dbReference type="Pfam" id="PF04024">
    <property type="entry name" value="PspC"/>
    <property type="match status" value="1"/>
</dbReference>
<feature type="transmembrane region" description="Helical" evidence="5">
    <location>
        <begin position="137"/>
        <end position="158"/>
    </location>
</feature>
<gene>
    <name evidence="8" type="ORF">GOAMR_54_00140</name>
</gene>
<dbReference type="EMBL" id="BAED01000054">
    <property type="protein sequence ID" value="GAB06504.1"/>
    <property type="molecule type" value="Genomic_DNA"/>
</dbReference>
<feature type="compositionally biased region" description="Basic and acidic residues" evidence="4">
    <location>
        <begin position="392"/>
        <end position="406"/>
    </location>
</feature>
<keyword evidence="1" id="KW-0808">Transferase</keyword>
<dbReference type="GO" id="GO:0016301">
    <property type="term" value="F:kinase activity"/>
    <property type="evidence" value="ECO:0007669"/>
    <property type="project" value="UniProtKB-KW"/>
</dbReference>
<dbReference type="SUPFAM" id="SSF55874">
    <property type="entry name" value="ATPase domain of HSP90 chaperone/DNA topoisomerase II/histidine kinase"/>
    <property type="match status" value="1"/>
</dbReference>
<dbReference type="PANTHER" id="PTHR24421">
    <property type="entry name" value="NITRATE/NITRITE SENSOR PROTEIN NARX-RELATED"/>
    <property type="match status" value="1"/>
</dbReference>
<dbReference type="Gene3D" id="3.30.565.10">
    <property type="entry name" value="Histidine kinase-like ATPase, C-terminal domain"/>
    <property type="match status" value="1"/>
</dbReference>
<reference evidence="8 9" key="1">
    <citation type="submission" date="2011-11" db="EMBL/GenBank/DDBJ databases">
        <title>Whole genome shotgun sequence of Gordonia amarae NBRC 15530.</title>
        <authorList>
            <person name="Takarada H."/>
            <person name="Hosoyama A."/>
            <person name="Tsuchikane K."/>
            <person name="Katsumata H."/>
            <person name="Yamazaki S."/>
            <person name="Fujita N."/>
        </authorList>
    </citation>
    <scope>NUCLEOTIDE SEQUENCE [LARGE SCALE GENOMIC DNA]</scope>
    <source>
        <strain evidence="8 9">NBRC 15530</strain>
    </source>
</reference>
<evidence type="ECO:0000256" key="4">
    <source>
        <dbReference type="SAM" id="MobiDB-lite"/>
    </source>
</evidence>
<keyword evidence="3" id="KW-0902">Two-component regulatory system</keyword>
<dbReference type="eggNOG" id="COG4585">
    <property type="taxonomic scope" value="Bacteria"/>
</dbReference>
<dbReference type="PANTHER" id="PTHR24421:SF61">
    <property type="entry name" value="OXYGEN SENSOR HISTIDINE KINASE NREB"/>
    <property type="match status" value="1"/>
</dbReference>
<dbReference type="STRING" id="1075090.GOAMR_54_00140"/>
<evidence type="ECO:0000256" key="1">
    <source>
        <dbReference type="ARBA" id="ARBA00022679"/>
    </source>
</evidence>
<dbReference type="Proteomes" id="UP000006023">
    <property type="component" value="Unassembled WGS sequence"/>
</dbReference>
<feature type="domain" description="Phage shock protein PspC N-terminal" evidence="7">
    <location>
        <begin position="12"/>
        <end position="66"/>
    </location>
</feature>
<proteinExistence type="predicted"/>
<sequence length="423" mass="45167">MQVDATADEPPKLVRRNGGRVIGGVAGGLADHLGVDVFRVRVVFVLLGALAGAGVAAYVLLWFLCPLGDDAERVSPAERRQAYGLALVGLVVSMLVGIAAAGTPLANLLPFLVVLVGAGVVWREFDAPVTSRGTWRTWARLTGGAVAVVGGLAVVVLVGDPDVGRLSTTLLAVGVTLAGVVMLTVPLWMRMWRALGEERAARIRDAEREEIASHLHDSVLQTLALIQKKAGKPDEVVRLARSQERELRGWLFGDPAQHGSSLAATLTSVCGEVEDDYGIEVDVITVGDLSPDDEPGAEQRRRWAGLASAAREALINAAKHSGERKVSVYCEVTDEQVEVFVRDRGVGFDPDAVDGDRQGLVRSVRGRMDRFGGSATIDSAPGRGTNVVLRMPRADNDTPDRDHTPDTDDTAVLSRTGRQEEDQ</sequence>
<evidence type="ECO:0000256" key="2">
    <source>
        <dbReference type="ARBA" id="ARBA00022777"/>
    </source>
</evidence>
<feature type="transmembrane region" description="Helical" evidence="5">
    <location>
        <begin position="42"/>
        <end position="63"/>
    </location>
</feature>
<feature type="transmembrane region" description="Helical" evidence="5">
    <location>
        <begin position="83"/>
        <end position="102"/>
    </location>
</feature>
<name>G7GSC9_9ACTN</name>
<dbReference type="InterPro" id="IPR003594">
    <property type="entry name" value="HATPase_dom"/>
</dbReference>
<dbReference type="AlphaFoldDB" id="G7GSC9"/>
<comment type="caution">
    <text evidence="8">The sequence shown here is derived from an EMBL/GenBank/DDBJ whole genome shotgun (WGS) entry which is preliminary data.</text>
</comment>
<dbReference type="InterPro" id="IPR007168">
    <property type="entry name" value="Phageshock_PspC_N"/>
</dbReference>
<dbReference type="RefSeq" id="WP_005189656.1">
    <property type="nucleotide sequence ID" value="NZ_BAED01000054.1"/>
</dbReference>
<feature type="domain" description="Histidine kinase/HSP90-like ATPase" evidence="6">
    <location>
        <begin position="306"/>
        <end position="393"/>
    </location>
</feature>
<evidence type="ECO:0000313" key="8">
    <source>
        <dbReference type="EMBL" id="GAB06504.1"/>
    </source>
</evidence>
<evidence type="ECO:0000259" key="6">
    <source>
        <dbReference type="Pfam" id="PF02518"/>
    </source>
</evidence>
<keyword evidence="9" id="KW-1185">Reference proteome</keyword>
<dbReference type="Pfam" id="PF02518">
    <property type="entry name" value="HATPase_c"/>
    <property type="match status" value="1"/>
</dbReference>
<keyword evidence="5" id="KW-0812">Transmembrane</keyword>
<feature type="region of interest" description="Disordered" evidence="4">
    <location>
        <begin position="371"/>
        <end position="423"/>
    </location>
</feature>
<dbReference type="InterPro" id="IPR050482">
    <property type="entry name" value="Sensor_HK_TwoCompSys"/>
</dbReference>
<organism evidence="8 9">
    <name type="scientific">Gordonia amarae NBRC 15530</name>
    <dbReference type="NCBI Taxonomy" id="1075090"/>
    <lineage>
        <taxon>Bacteria</taxon>
        <taxon>Bacillati</taxon>
        <taxon>Actinomycetota</taxon>
        <taxon>Actinomycetes</taxon>
        <taxon>Mycobacteriales</taxon>
        <taxon>Gordoniaceae</taxon>
        <taxon>Gordonia</taxon>
    </lineage>
</organism>
<dbReference type="GO" id="GO:0000160">
    <property type="term" value="P:phosphorelay signal transduction system"/>
    <property type="evidence" value="ECO:0007669"/>
    <property type="project" value="UniProtKB-KW"/>
</dbReference>
<dbReference type="CDD" id="cd16917">
    <property type="entry name" value="HATPase_UhpB-NarQ-NarX-like"/>
    <property type="match status" value="1"/>
</dbReference>
<feature type="transmembrane region" description="Helical" evidence="5">
    <location>
        <begin position="170"/>
        <end position="189"/>
    </location>
</feature>
<evidence type="ECO:0000313" key="9">
    <source>
        <dbReference type="Proteomes" id="UP000006023"/>
    </source>
</evidence>
<accession>G7GSC9</accession>
<keyword evidence="5" id="KW-1133">Transmembrane helix</keyword>
<evidence type="ECO:0000259" key="7">
    <source>
        <dbReference type="Pfam" id="PF04024"/>
    </source>
</evidence>
<protein>
    <submittedName>
        <fullName evidence="8">Putative two-component histidine kinase</fullName>
    </submittedName>
</protein>
<keyword evidence="5" id="KW-0472">Membrane</keyword>
<dbReference type="InterPro" id="IPR036890">
    <property type="entry name" value="HATPase_C_sf"/>
</dbReference>
<evidence type="ECO:0000256" key="5">
    <source>
        <dbReference type="SAM" id="Phobius"/>
    </source>
</evidence>
<evidence type="ECO:0000256" key="3">
    <source>
        <dbReference type="ARBA" id="ARBA00023012"/>
    </source>
</evidence>